<accession>A0ABT5GRH5</accession>
<name>A0ABT5GRH5_9VIBR</name>
<evidence type="ECO:0000313" key="1">
    <source>
        <dbReference type="EMBL" id="MDC5739752.1"/>
    </source>
</evidence>
<dbReference type="Proteomes" id="UP001150001">
    <property type="component" value="Unassembled WGS sequence"/>
</dbReference>
<dbReference type="EMBL" id="JAPFIT010000011">
    <property type="protein sequence ID" value="MDC5739752.1"/>
    <property type="molecule type" value="Genomic_DNA"/>
</dbReference>
<organism evidence="1 2">
    <name type="scientific">Vibrio europaeus</name>
    <dbReference type="NCBI Taxonomy" id="300876"/>
    <lineage>
        <taxon>Bacteria</taxon>
        <taxon>Pseudomonadati</taxon>
        <taxon>Pseudomonadota</taxon>
        <taxon>Gammaproteobacteria</taxon>
        <taxon>Vibrionales</taxon>
        <taxon>Vibrionaceae</taxon>
        <taxon>Vibrio</taxon>
        <taxon>Vibrio oreintalis group</taxon>
    </lineage>
</organism>
<dbReference type="InterPro" id="IPR014729">
    <property type="entry name" value="Rossmann-like_a/b/a_fold"/>
</dbReference>
<protein>
    <recommendedName>
        <fullName evidence="3">Phosphoadenosine phosphosulphate reductase domain-containing protein</fullName>
    </recommendedName>
</protein>
<evidence type="ECO:0008006" key="3">
    <source>
        <dbReference type="Google" id="ProtNLM"/>
    </source>
</evidence>
<dbReference type="RefSeq" id="WP_272237331.1">
    <property type="nucleotide sequence ID" value="NZ_JAPFIQ010000024.1"/>
</dbReference>
<keyword evidence="2" id="KW-1185">Reference proteome</keyword>
<comment type="caution">
    <text evidence="1">The sequence shown here is derived from an EMBL/GenBank/DDBJ whole genome shotgun (WGS) entry which is preliminary data.</text>
</comment>
<gene>
    <name evidence="1" type="ORF">OPW20_06715</name>
</gene>
<dbReference type="Gene3D" id="3.40.50.620">
    <property type="entry name" value="HUPs"/>
    <property type="match status" value="1"/>
</dbReference>
<evidence type="ECO:0000313" key="2">
    <source>
        <dbReference type="Proteomes" id="UP001150001"/>
    </source>
</evidence>
<reference evidence="1" key="1">
    <citation type="submission" date="2022-11" db="EMBL/GenBank/DDBJ databases">
        <title>Role of the vibriolysin VemA secreted by the emergent pathogen Vibrio europaeus in the colonization of Manila clam mucus.</title>
        <authorList>
            <person name="Martinez C."/>
            <person name="Rodriguez S."/>
            <person name="Vences A."/>
            <person name="Barja J.L."/>
            <person name="Toranzo A.E."/>
            <person name="Dubert J."/>
        </authorList>
    </citation>
    <scope>NUCLEOTIDE SEQUENCE</scope>
    <source>
        <strain evidence="1">3454</strain>
    </source>
</reference>
<sequence>MTLLVSTAQDALSSQLYALHMGIIDRFNDTVRETRSLIEADEKYICHEGLSMGKDSTLVALCLIEAYKQSIAEGKIEPSRPLMISTVNPGAEALPMQMYSEYAAPFLKAYAKDCGINLFYDGVAPDFHEEYANRYLSAQKVIQNASMSGDCTVILKLIPSEKYIKTMLNRFEGMEGMEQYTSSPVISFSGSRVKDESTRRTRNMKKQGTANKTIDALKAELVDQTDVSKFQLYQYAPIRDWLTDEVFTALELAGKKPLTKNLPGIQNAIPAFMPDFALLLAIYGNAAQEACEISVGQKHGAGCSGKARYGCLICTQVGTIDKTQTSLAKQDRWNILGQEEALRLRDYMFRLSANMRARALHAKGYDSVGFGRIALQPNVLKPRYLEKLVRLFAQLSILSENRAAEFRQLIAEGKEDTHPGIVEIQNDVTLNAKARRGYLAMYKAQAVNPQIKLFSERHAVYLSYRWGIDGIASLPFRPLAIWRDLHLRPESWIPFPKTNAEWEAETGKTIKLVDPQYPLPEAVMMPVFKKEEPNHYVANHRALLSYWRRPIDTSDITNEAGFNNCTLERNPQHNTPVKVEMSVSHSFNDTQVDDGQYQVSANIKGEVHLVDIGSVTFGTPEMGKVRIDGKLVSKSFESEYLSTTFTELATNRINNVMEAISDKLVQREFVSLQSAQQFVNKALATEFPSKKPTLLTQSIPYLKSAVLGVAYNEKPRKVSAKAHFTKRVVRTQNGKLSKSNTRVKFYPLSVDSRLHLAHANKLNGLNVDFGYAYEKEVSVQTELINCHGELVDGAKIAVTEQSIEMFKRLGGFERALDVHDSHLARALRHRGPVRKFISTCPAEMLNTMGGVVVSPSYIAKYRELLKRTQLFAELGALDYQSMSVEEIQKQPWAITMKQHRMDKVGVLRVVRELRNKQRKQVKAALHAGTPHQESLLQVQQLFSLAQQYVEEGFDTLSTSIFNVQFNTHEISHTQRAAAYKAWLLLNQDALSSFNELQRMALTPSQRSHLSLDASFLTRLATVTEKAMSELSKTAIGVVQKWQPMVQAVQSIRDKIEIAEKSGVDETQNRDHHLEMYKLAITQYHPQSAGALFEPSASHLRPNLTNLKLMLEKQLEKMHNATEWYTDLAHSISVESATLKSKAVSKVDLSTRLTYCANLSTAPTNKPVAPSLEVPVIVNDNLVLERVLETKPTAKKPVKRAAKKSNALESMLAYQSKQEVLGHV</sequence>
<proteinExistence type="predicted"/>